<feature type="compositionally biased region" description="Basic and acidic residues" evidence="4">
    <location>
        <begin position="1"/>
        <end position="15"/>
    </location>
</feature>
<feature type="region of interest" description="Disordered" evidence="4">
    <location>
        <begin position="1"/>
        <end position="47"/>
    </location>
</feature>
<dbReference type="EMBL" id="NDHI03003627">
    <property type="protein sequence ID" value="PNJ14111.1"/>
    <property type="molecule type" value="Genomic_DNA"/>
</dbReference>
<evidence type="ECO:0000256" key="1">
    <source>
        <dbReference type="ARBA" id="ARBA00001933"/>
    </source>
</evidence>
<name>A0A2J8S019_PONAB</name>
<evidence type="ECO:0000313" key="5">
    <source>
        <dbReference type="EMBL" id="PNJ14111.1"/>
    </source>
</evidence>
<evidence type="ECO:0000256" key="4">
    <source>
        <dbReference type="SAM" id="MobiDB-lite"/>
    </source>
</evidence>
<feature type="region of interest" description="Disordered" evidence="4">
    <location>
        <begin position="72"/>
        <end position="95"/>
    </location>
</feature>
<dbReference type="AlphaFoldDB" id="A0A2J8S019"/>
<keyword evidence="2" id="KW-0663">Pyridoxal phosphate</keyword>
<dbReference type="PANTHER" id="PTHR42735">
    <property type="match status" value="1"/>
</dbReference>
<feature type="non-terminal residue" evidence="5">
    <location>
        <position position="1"/>
    </location>
</feature>
<dbReference type="PANTHER" id="PTHR42735:SF1">
    <property type="entry name" value="PYRIDOXAL-DEPENDENT DECARBOXYLASE DOMAIN-CONTAINING PROTEIN 1-RELATED"/>
    <property type="match status" value="1"/>
</dbReference>
<dbReference type="InterPro" id="IPR050477">
    <property type="entry name" value="GrpII_AminoAcid_Decarb"/>
</dbReference>
<reference evidence="5" key="1">
    <citation type="submission" date="2017-12" db="EMBL/GenBank/DDBJ databases">
        <title>High-resolution comparative analysis of great ape genomes.</title>
        <authorList>
            <person name="Pollen A."/>
            <person name="Hastie A."/>
            <person name="Hormozdiari F."/>
            <person name="Dougherty M."/>
            <person name="Liu R."/>
            <person name="Chaisson M."/>
            <person name="Hoppe E."/>
            <person name="Hill C."/>
            <person name="Pang A."/>
            <person name="Hillier L."/>
            <person name="Baker C."/>
            <person name="Armstrong J."/>
            <person name="Shendure J."/>
            <person name="Paten B."/>
            <person name="Wilson R."/>
            <person name="Chao H."/>
            <person name="Schneider V."/>
            <person name="Ventura M."/>
            <person name="Kronenberg Z."/>
            <person name="Murali S."/>
            <person name="Gordon D."/>
            <person name="Cantsilieris S."/>
            <person name="Munson K."/>
            <person name="Nelson B."/>
            <person name="Raja A."/>
            <person name="Underwood J."/>
            <person name="Diekhans M."/>
            <person name="Fiddes I."/>
            <person name="Haussler D."/>
            <person name="Eichler E."/>
        </authorList>
    </citation>
    <scope>NUCLEOTIDE SEQUENCE [LARGE SCALE GENOMIC DNA]</scope>
    <source>
        <strain evidence="5">Susie</strain>
    </source>
</reference>
<organism evidence="5">
    <name type="scientific">Pongo abelii</name>
    <name type="common">Sumatran orangutan</name>
    <name type="synonym">Pongo pygmaeus abelii</name>
    <dbReference type="NCBI Taxonomy" id="9601"/>
    <lineage>
        <taxon>Eukaryota</taxon>
        <taxon>Metazoa</taxon>
        <taxon>Chordata</taxon>
        <taxon>Craniata</taxon>
        <taxon>Vertebrata</taxon>
        <taxon>Euteleostomi</taxon>
        <taxon>Mammalia</taxon>
        <taxon>Eutheria</taxon>
        <taxon>Euarchontoglires</taxon>
        <taxon>Primates</taxon>
        <taxon>Haplorrhini</taxon>
        <taxon>Catarrhini</taxon>
        <taxon>Hominidae</taxon>
        <taxon>Pongo</taxon>
    </lineage>
</organism>
<comment type="cofactor">
    <cofactor evidence="1">
        <name>pyridoxal 5'-phosphate</name>
        <dbReference type="ChEBI" id="CHEBI:597326"/>
    </cofactor>
</comment>
<accession>A0A2J8S019</accession>
<feature type="compositionally biased region" description="Basic and acidic residues" evidence="4">
    <location>
        <begin position="72"/>
        <end position="84"/>
    </location>
</feature>
<sequence length="184" mass="20559">SILEGCRREVRRETWKPGPGSEASGKSLVNNPLGILPPSPAHVREGRRDAQIADPMLAEMGKNLKEAMKMLEDSQRRTEEENGKKLISGDIPGPLQGSGQDMVSILQLVQNLMHGDEDEEPQSPRIQNIGEQGHMALLGHSLGAYISTLDKEKLRKLTTRILSDTTLWLCRIFRYENGCAYFHE</sequence>
<feature type="non-terminal residue" evidence="5">
    <location>
        <position position="184"/>
    </location>
</feature>
<evidence type="ECO:0000256" key="2">
    <source>
        <dbReference type="ARBA" id="ARBA00022898"/>
    </source>
</evidence>
<protein>
    <submittedName>
        <fullName evidence="5">PDXDC1 isoform 16</fullName>
    </submittedName>
</protein>
<keyword evidence="3" id="KW-0456">Lyase</keyword>
<gene>
    <name evidence="5" type="ORF">CR201_G0047208</name>
</gene>
<comment type="caution">
    <text evidence="5">The sequence shown here is derived from an EMBL/GenBank/DDBJ whole genome shotgun (WGS) entry which is preliminary data.</text>
</comment>
<proteinExistence type="predicted"/>
<evidence type="ECO:0000256" key="3">
    <source>
        <dbReference type="ARBA" id="ARBA00023239"/>
    </source>
</evidence>